<keyword evidence="7" id="KW-0653">Protein transport</keyword>
<evidence type="ECO:0000256" key="10">
    <source>
        <dbReference type="SAM" id="MobiDB-lite"/>
    </source>
</evidence>
<evidence type="ECO:0000256" key="3">
    <source>
        <dbReference type="ARBA" id="ARBA00022448"/>
    </source>
</evidence>
<feature type="domain" description="TonB C-terminal" evidence="11">
    <location>
        <begin position="34"/>
        <end position="131"/>
    </location>
</feature>
<evidence type="ECO:0000313" key="12">
    <source>
        <dbReference type="EMBL" id="CAB1368547.1"/>
    </source>
</evidence>
<evidence type="ECO:0000256" key="2">
    <source>
        <dbReference type="ARBA" id="ARBA00006555"/>
    </source>
</evidence>
<feature type="region of interest" description="Disordered" evidence="10">
    <location>
        <begin position="121"/>
        <end position="146"/>
    </location>
</feature>
<evidence type="ECO:0000256" key="4">
    <source>
        <dbReference type="ARBA" id="ARBA00022475"/>
    </source>
</evidence>
<dbReference type="PANTHER" id="PTHR33446">
    <property type="entry name" value="PROTEIN TONB-RELATED"/>
    <property type="match status" value="1"/>
</dbReference>
<evidence type="ECO:0000313" key="13">
    <source>
        <dbReference type="Proteomes" id="UP000515733"/>
    </source>
</evidence>
<evidence type="ECO:0000256" key="1">
    <source>
        <dbReference type="ARBA" id="ARBA00004383"/>
    </source>
</evidence>
<dbReference type="AlphaFoldDB" id="A0A6S6XWS1"/>
<evidence type="ECO:0000256" key="5">
    <source>
        <dbReference type="ARBA" id="ARBA00022519"/>
    </source>
</evidence>
<dbReference type="SUPFAM" id="SSF74653">
    <property type="entry name" value="TolA/TonB C-terminal domain"/>
    <property type="match status" value="1"/>
</dbReference>
<evidence type="ECO:0000256" key="8">
    <source>
        <dbReference type="ARBA" id="ARBA00022989"/>
    </source>
</evidence>
<keyword evidence="6" id="KW-0812">Transmembrane</keyword>
<proteinExistence type="inferred from homology"/>
<feature type="region of interest" description="Disordered" evidence="10">
    <location>
        <begin position="1"/>
        <end position="25"/>
    </location>
</feature>
<keyword evidence="3" id="KW-0813">Transport</keyword>
<dbReference type="InterPro" id="IPR006260">
    <property type="entry name" value="TonB/TolA_C"/>
</dbReference>
<comment type="similarity">
    <text evidence="2">Belongs to the TonB family.</text>
</comment>
<keyword evidence="9" id="KW-0472">Membrane</keyword>
<evidence type="ECO:0000256" key="9">
    <source>
        <dbReference type="ARBA" id="ARBA00023136"/>
    </source>
</evidence>
<keyword evidence="8" id="KW-1133">Transmembrane helix</keyword>
<organism evidence="12 13">
    <name type="scientific">Denitratisoma oestradiolicum</name>
    <dbReference type="NCBI Taxonomy" id="311182"/>
    <lineage>
        <taxon>Bacteria</taxon>
        <taxon>Pseudomonadati</taxon>
        <taxon>Pseudomonadota</taxon>
        <taxon>Betaproteobacteria</taxon>
        <taxon>Nitrosomonadales</taxon>
        <taxon>Sterolibacteriaceae</taxon>
        <taxon>Denitratisoma</taxon>
    </lineage>
</organism>
<evidence type="ECO:0000259" key="11">
    <source>
        <dbReference type="PROSITE" id="PS52015"/>
    </source>
</evidence>
<keyword evidence="13" id="KW-1185">Reference proteome</keyword>
<evidence type="ECO:0000256" key="6">
    <source>
        <dbReference type="ARBA" id="ARBA00022692"/>
    </source>
</evidence>
<comment type="subcellular location">
    <subcellularLocation>
        <location evidence="1">Cell inner membrane</location>
        <topology evidence="1">Single-pass membrane protein</topology>
        <orientation evidence="1">Periplasmic side</orientation>
    </subcellularLocation>
</comment>
<reference evidence="12 13" key="1">
    <citation type="submission" date="2020-03" db="EMBL/GenBank/DDBJ databases">
        <authorList>
            <consortium name="Genoscope - CEA"/>
            <person name="William W."/>
        </authorList>
    </citation>
    <scope>NUCLEOTIDE SEQUENCE [LARGE SCALE GENOMIC DNA]</scope>
    <source>
        <strain evidence="13">DSM 16959</strain>
    </source>
</reference>
<accession>A0A6S6XWS1</accession>
<sequence>MERSYDHTTSDTANQEISPLQATGPGIDGAGLRQYHFALGRMAANFRSYPSQAREAGWDGRVAMRLTVDTGGVPQSLRLLSGSGHDILDQAALEMLRLAASHTPVPDTLRGQRFEIDLAIDYSSADPPPPAGRPGNPSDEEVVQSR</sequence>
<dbReference type="GO" id="GO:0015031">
    <property type="term" value="P:protein transport"/>
    <property type="evidence" value="ECO:0007669"/>
    <property type="project" value="UniProtKB-KW"/>
</dbReference>
<name>A0A6S6XWS1_9PROT</name>
<dbReference type="InterPro" id="IPR037682">
    <property type="entry name" value="TonB_C"/>
</dbReference>
<evidence type="ECO:0000256" key="7">
    <source>
        <dbReference type="ARBA" id="ARBA00022927"/>
    </source>
</evidence>
<keyword evidence="4" id="KW-1003">Cell membrane</keyword>
<gene>
    <name evidence="12" type="ORF">DENOEST_1382</name>
</gene>
<dbReference type="Gene3D" id="3.30.1150.10">
    <property type="match status" value="1"/>
</dbReference>
<dbReference type="NCBIfam" id="TIGR01352">
    <property type="entry name" value="tonB_Cterm"/>
    <property type="match status" value="1"/>
</dbReference>
<dbReference type="Proteomes" id="UP000515733">
    <property type="component" value="Chromosome"/>
</dbReference>
<feature type="compositionally biased region" description="Polar residues" evidence="10">
    <location>
        <begin position="10"/>
        <end position="21"/>
    </location>
</feature>
<dbReference type="GO" id="GO:0055085">
    <property type="term" value="P:transmembrane transport"/>
    <property type="evidence" value="ECO:0007669"/>
    <property type="project" value="InterPro"/>
</dbReference>
<dbReference type="KEGG" id="doe:DENOEST_1382"/>
<dbReference type="EMBL" id="LR778301">
    <property type="protein sequence ID" value="CAB1368547.1"/>
    <property type="molecule type" value="Genomic_DNA"/>
</dbReference>
<protein>
    <recommendedName>
        <fullName evidence="11">TonB C-terminal domain-containing protein</fullName>
    </recommendedName>
</protein>
<keyword evidence="5" id="KW-0997">Cell inner membrane</keyword>
<dbReference type="PROSITE" id="PS52015">
    <property type="entry name" value="TONB_CTD"/>
    <property type="match status" value="1"/>
</dbReference>
<dbReference type="Pfam" id="PF03544">
    <property type="entry name" value="TonB_C"/>
    <property type="match status" value="1"/>
</dbReference>
<dbReference type="GO" id="GO:0005886">
    <property type="term" value="C:plasma membrane"/>
    <property type="evidence" value="ECO:0007669"/>
    <property type="project" value="UniProtKB-SubCell"/>
</dbReference>
<dbReference type="InterPro" id="IPR051045">
    <property type="entry name" value="TonB-dependent_transducer"/>
</dbReference>